<organism evidence="1">
    <name type="scientific">Diabrotica virgifera virgifera</name>
    <name type="common">western corn rootworm</name>
    <dbReference type="NCBI Taxonomy" id="50390"/>
    <lineage>
        <taxon>Eukaryota</taxon>
        <taxon>Metazoa</taxon>
        <taxon>Ecdysozoa</taxon>
        <taxon>Arthropoda</taxon>
        <taxon>Hexapoda</taxon>
        <taxon>Insecta</taxon>
        <taxon>Pterygota</taxon>
        <taxon>Neoptera</taxon>
        <taxon>Endopterygota</taxon>
        <taxon>Coleoptera</taxon>
        <taxon>Polyphaga</taxon>
        <taxon>Cucujiformia</taxon>
        <taxon>Chrysomeloidea</taxon>
        <taxon>Chrysomelidae</taxon>
        <taxon>Galerucinae</taxon>
        <taxon>Diabroticina</taxon>
        <taxon>Diabroticites</taxon>
        <taxon>Diabrotica</taxon>
    </lineage>
</organism>
<sequence>METKQEAGGIENTCSKIKTDNENYDGPLDVFKMEIKEEPKTESEYDNFDYLDSKNVVFLKTEVEQDEHKFTPFEENQTTNEENRFDRYVFTRFNTENLRTI</sequence>
<reference evidence="1" key="1">
    <citation type="submission" date="2025-08" db="UniProtKB">
        <authorList>
            <consortium name="RefSeq"/>
        </authorList>
    </citation>
    <scope>IDENTIFICATION</scope>
    <source>
        <tissue evidence="1">Whole insect</tissue>
    </source>
</reference>
<evidence type="ECO:0000313" key="1">
    <source>
        <dbReference type="RefSeq" id="XP_028150841.1"/>
    </source>
</evidence>
<proteinExistence type="predicted"/>
<gene>
    <name evidence="1" type="primary">LOC114344191</name>
</gene>
<dbReference type="RefSeq" id="XP_028150841.1">
    <property type="nucleotide sequence ID" value="XM_028295040.1"/>
</dbReference>
<name>A0A6P7GLQ7_DIAVI</name>
<dbReference type="InParanoid" id="A0A6P7GLQ7"/>
<accession>A0A6P7GLQ7</accession>
<dbReference type="AlphaFoldDB" id="A0A6P7GLQ7"/>
<protein>
    <submittedName>
        <fullName evidence="1">Uncharacterized protein LOC114344191</fullName>
    </submittedName>
</protein>